<dbReference type="Proteomes" id="UP001597145">
    <property type="component" value="Unassembled WGS sequence"/>
</dbReference>
<protein>
    <submittedName>
        <fullName evidence="3">2-oxoacid:acceptor oxidoreductase family protein</fullName>
    </submittedName>
</protein>
<keyword evidence="4" id="KW-1185">Reference proteome</keyword>
<gene>
    <name evidence="3" type="ORF">ACFSCY_25080</name>
</gene>
<keyword evidence="1" id="KW-0560">Oxidoreductase</keyword>
<proteinExistence type="predicted"/>
<dbReference type="InterPro" id="IPR002869">
    <property type="entry name" value="Pyrv_flavodox_OxRed_cen"/>
</dbReference>
<dbReference type="Pfam" id="PF01558">
    <property type="entry name" value="POR"/>
    <property type="match status" value="1"/>
</dbReference>
<name>A0ABW4FQT8_9PSEU</name>
<accession>A0ABW4FQT8</accession>
<dbReference type="Gene3D" id="3.40.920.10">
    <property type="entry name" value="Pyruvate-ferredoxin oxidoreductase, PFOR, domain III"/>
    <property type="match status" value="1"/>
</dbReference>
<dbReference type="InterPro" id="IPR052554">
    <property type="entry name" value="2-oxoglutarate_synth_KorC"/>
</dbReference>
<dbReference type="RefSeq" id="WP_343978332.1">
    <property type="nucleotide sequence ID" value="NZ_BAAAJG010000010.1"/>
</dbReference>
<evidence type="ECO:0000256" key="1">
    <source>
        <dbReference type="ARBA" id="ARBA00023002"/>
    </source>
</evidence>
<dbReference type="PANTHER" id="PTHR42730">
    <property type="entry name" value="2-OXOGLUTARATE SYNTHASE SUBUNIT KORC"/>
    <property type="match status" value="1"/>
</dbReference>
<organism evidence="3 4">
    <name type="scientific">Pseudonocardia aurantiaca</name>
    <dbReference type="NCBI Taxonomy" id="75290"/>
    <lineage>
        <taxon>Bacteria</taxon>
        <taxon>Bacillati</taxon>
        <taxon>Actinomycetota</taxon>
        <taxon>Actinomycetes</taxon>
        <taxon>Pseudonocardiales</taxon>
        <taxon>Pseudonocardiaceae</taxon>
        <taxon>Pseudonocardia</taxon>
    </lineage>
</organism>
<sequence>MPSKRSVNCEPAQAVVDELALLIIGIGGQGVQLIGKTLALAATAEGKHAMLAADYGGEMRGGPSNASVVIGSAPLRSLPVLPAADAAIVANHKFTGVVPERLRPGSLLLLNSSIVDPEAAGDAHRVVAVPATAMAAKIGAPQAGGFVLLGAFAALTGLVERDSLVEAMTSLLPPYRRQHAGTNAEALDAGAAAVTDHAALGAP</sequence>
<evidence type="ECO:0000313" key="3">
    <source>
        <dbReference type="EMBL" id="MFD1532700.1"/>
    </source>
</evidence>
<feature type="domain" description="Pyruvate/ketoisovalerate oxidoreductase catalytic" evidence="2">
    <location>
        <begin position="27"/>
        <end position="191"/>
    </location>
</feature>
<evidence type="ECO:0000259" key="2">
    <source>
        <dbReference type="Pfam" id="PF01558"/>
    </source>
</evidence>
<dbReference type="InterPro" id="IPR019752">
    <property type="entry name" value="Pyrv/ketoisovalerate_OxRed_cat"/>
</dbReference>
<evidence type="ECO:0000313" key="4">
    <source>
        <dbReference type="Proteomes" id="UP001597145"/>
    </source>
</evidence>
<reference evidence="4" key="1">
    <citation type="journal article" date="2019" name="Int. J. Syst. Evol. Microbiol.">
        <title>The Global Catalogue of Microorganisms (GCM) 10K type strain sequencing project: providing services to taxonomists for standard genome sequencing and annotation.</title>
        <authorList>
            <consortium name="The Broad Institute Genomics Platform"/>
            <consortium name="The Broad Institute Genome Sequencing Center for Infectious Disease"/>
            <person name="Wu L."/>
            <person name="Ma J."/>
        </authorList>
    </citation>
    <scope>NUCLEOTIDE SEQUENCE [LARGE SCALE GENOMIC DNA]</scope>
    <source>
        <strain evidence="4">JCM 12165</strain>
    </source>
</reference>
<dbReference type="PANTHER" id="PTHR42730:SF1">
    <property type="entry name" value="2-OXOGLUTARATE SYNTHASE SUBUNIT KORC"/>
    <property type="match status" value="1"/>
</dbReference>
<dbReference type="EMBL" id="JBHUCP010000019">
    <property type="protein sequence ID" value="MFD1532700.1"/>
    <property type="molecule type" value="Genomic_DNA"/>
</dbReference>
<dbReference type="SUPFAM" id="SSF53323">
    <property type="entry name" value="Pyruvate-ferredoxin oxidoreductase, PFOR, domain III"/>
    <property type="match status" value="1"/>
</dbReference>
<comment type="caution">
    <text evidence="3">The sequence shown here is derived from an EMBL/GenBank/DDBJ whole genome shotgun (WGS) entry which is preliminary data.</text>
</comment>